<dbReference type="GO" id="GO:0006357">
    <property type="term" value="P:regulation of transcription by RNA polymerase II"/>
    <property type="evidence" value="ECO:0000318"/>
    <property type="project" value="GO_Central"/>
</dbReference>
<dbReference type="Proteomes" id="UP000235220">
    <property type="component" value="Chromosome 13"/>
</dbReference>
<keyword evidence="2 4" id="KW-0863">Zinc-finger</keyword>
<evidence type="ECO:0000256" key="4">
    <source>
        <dbReference type="PROSITE-ProRule" id="PRU00146"/>
    </source>
</evidence>
<keyword evidence="6" id="KW-0732">Signal</keyword>
<keyword evidence="1" id="KW-0479">Metal-binding</keyword>
<feature type="region of interest" description="Disordered" evidence="5">
    <location>
        <begin position="1009"/>
        <end position="1035"/>
    </location>
</feature>
<sequence>MRRWWLWTLSLLLMTGCQCHRWKKMMGRGADGGCGTVERPCPVYRAPPKIPAIQSEIPDKQTSADIDFYSQARKALCERSPFDVSEDNSAISSPTLPRGLASFLWRSSDSRRRHKKSHSGADKKSSRSTRGSNVWFETEEYFRHLTLHDIDSLFEISSPFSALATRECILIPFSENARRTNVGSCGNENVNAHGENGDENLVVKEELKSEGGQSMEIDSVGADASPQDGKGSSESHIFVGLEWLLGTKEKVSLTSERPSKKRKLLGGDAGLEKVLIARPCEGNSSLCQFCCMGDTCKESNRLVVCSSCEVAVHQKCYGVQEDVGATWSCAWCKKKSDCSGIGSSKTCVLCPKQGGALKPVHKSDESGESMEFAHLFCCHWMPEVYIEDLTKMEPIMNVGGIKETRRKLVCNICKVKCGACVRCSHGTCRTSFHPLCAREAGFRMEVWGKYGCDNVELRAFCSKHSDVLESSSSSHAGDPSLAVGGDSNVANHLSVAVSMNKSPKLKIDGRNGDNNAAHMGTPDTISDKSGDSEVQQIECSNFGVNAKIMLECGDAQQLINVGELERSNEDVNLYASLDVALILKKLIDQGKINVQDVALEIGISPDSLTATLSDAGMVPDLQSKIFKWLRNHTHMSTLQKNLEAKANSASSCEDEVGTAVESDALTVLKSHIPDPVTVKSVPPRRRTKSNIRISKDNKLICSSDDILSDNGMVMDRIKVDPICSRDPYSSSKSSISNAAEKYSNEADETEDSLPKRSPKCEVYFRGVSFDTNSIFWTGNAARTSNCNLPERVHLEEVVSPGQNAPVNGEHVNSVVSDIMKTKAVSSFYIHPYISKKLLQMELGMLLKNPRNNFDASRESELSRLEASSNASVCCNHLNQDSKCNNMICKSDGLHLDQSITAMKMGVLDSSPEDEVEGEIIYFQHRLLGNAVARKQFTDNLICNIAKSLPQEIDMARWQRWDSVLVNQYLGDLREAKKQGRKERKHKEAQAVLAAATAAAAASSRISSFRKDANDDPAQQESSMSLNTSNSGRSGISMQLMPRKETLSRLAAPRISLEKQTDFVNSTSDLSKEHPRSCDVCRRSETLLNPILVCSSCKVAVHLSCYRSVKESTGPWYCELCEELLSSRNYGAPTVNVWEKHFFVVECGLCRGTTGAFRKSSNGEWVHAFCAEWVFESTFRRGQVNQVEGMGTILKEADVCYICRRKLGVCIRCNYGNCQATFHPTCARSTGLYMNIKNLGGKFQHKAYCEKHSLEQRAKAETQEHGIEEFKRIKKIRVELERLRLICERIIRREKKKRELVLSSHDILACKRDHVARSLLVHSPFFLPEVSSESATTSLKGHTDGYKSCSDAIQRSDDVTVDSTVSVKRRVKVPVSMDSDLKTDDDSSTSPIFLTRKLIERAPFSGKQIPHRPSVASPNLSDDGGWRSKSRKFAIADPRSRCWGWLRNLEEVWLLHQACNNLWVEKCMWSGSQGFQLTCCSADEGGCCVKGV</sequence>
<dbReference type="InterPro" id="IPR013083">
    <property type="entry name" value="Znf_RING/FYVE/PHD"/>
</dbReference>
<evidence type="ECO:0000256" key="5">
    <source>
        <dbReference type="SAM" id="MobiDB-lite"/>
    </source>
</evidence>
<proteinExistence type="predicted"/>
<dbReference type="GO" id="GO:0005634">
    <property type="term" value="C:nucleus"/>
    <property type="evidence" value="ECO:0007669"/>
    <property type="project" value="UniProtKB-ARBA"/>
</dbReference>
<dbReference type="InterPro" id="IPR050701">
    <property type="entry name" value="Histone_Mod_Regulator"/>
</dbReference>
<dbReference type="PROSITE" id="PS01359">
    <property type="entry name" value="ZF_PHD_1"/>
    <property type="match status" value="1"/>
</dbReference>
<dbReference type="PANTHER" id="PTHR13793">
    <property type="entry name" value="PHD FINGER PROTEINS"/>
    <property type="match status" value="1"/>
</dbReference>
<keyword evidence="3" id="KW-0862">Zinc</keyword>
<dbReference type="Pfam" id="PF13832">
    <property type="entry name" value="zf-HC5HC2H_2"/>
    <property type="match status" value="2"/>
</dbReference>
<evidence type="ECO:0000256" key="3">
    <source>
        <dbReference type="ARBA" id="ARBA00022833"/>
    </source>
</evidence>
<dbReference type="CDD" id="cd15571">
    <property type="entry name" value="ePHD"/>
    <property type="match status" value="1"/>
</dbReference>
<dbReference type="PROSITE" id="PS50016">
    <property type="entry name" value="ZF_PHD_2"/>
    <property type="match status" value="2"/>
</dbReference>
<dbReference type="GeneID" id="109013157"/>
<feature type="domain" description="PHD-type" evidence="8">
    <location>
        <begin position="344"/>
        <end position="465"/>
    </location>
</feature>
<dbReference type="PROSITE" id="PS51257">
    <property type="entry name" value="PROKAR_LIPOPROTEIN"/>
    <property type="match status" value="1"/>
</dbReference>
<dbReference type="InterPro" id="IPR019787">
    <property type="entry name" value="Znf_PHD-finger"/>
</dbReference>
<dbReference type="Gene3D" id="3.30.40.10">
    <property type="entry name" value="Zinc/RING finger domain, C3HC4 (zinc finger)"/>
    <property type="match status" value="4"/>
</dbReference>
<organism evidence="9 10">
    <name type="scientific">Juglans regia</name>
    <name type="common">English walnut</name>
    <dbReference type="NCBI Taxonomy" id="51240"/>
    <lineage>
        <taxon>Eukaryota</taxon>
        <taxon>Viridiplantae</taxon>
        <taxon>Streptophyta</taxon>
        <taxon>Embryophyta</taxon>
        <taxon>Tracheophyta</taxon>
        <taxon>Spermatophyta</taxon>
        <taxon>Magnoliopsida</taxon>
        <taxon>eudicotyledons</taxon>
        <taxon>Gunneridae</taxon>
        <taxon>Pentapetalae</taxon>
        <taxon>rosids</taxon>
        <taxon>fabids</taxon>
        <taxon>Fagales</taxon>
        <taxon>Juglandaceae</taxon>
        <taxon>Juglans</taxon>
    </lineage>
</organism>
<feature type="region of interest" description="Disordered" evidence="5">
    <location>
        <begin position="111"/>
        <end position="130"/>
    </location>
</feature>
<gene>
    <name evidence="10 11" type="primary">LOC109013157</name>
</gene>
<keyword evidence="9" id="KW-1185">Reference proteome</keyword>
<feature type="compositionally biased region" description="Polar residues" evidence="5">
    <location>
        <begin position="1016"/>
        <end position="1035"/>
    </location>
</feature>
<evidence type="ECO:0000259" key="7">
    <source>
        <dbReference type="PROSITE" id="PS50016"/>
    </source>
</evidence>
<dbReference type="RefSeq" id="XP_035540525.1">
    <property type="nucleotide sequence ID" value="XM_035684632.1"/>
</dbReference>
<reference evidence="10 11" key="1">
    <citation type="submission" date="2025-04" db="UniProtKB">
        <authorList>
            <consortium name="RefSeq"/>
        </authorList>
    </citation>
    <scope>IDENTIFICATION</scope>
    <source>
        <tissue evidence="10 11">Leaves</tissue>
    </source>
</reference>
<evidence type="ECO:0000313" key="9">
    <source>
        <dbReference type="Proteomes" id="UP000235220"/>
    </source>
</evidence>
<evidence type="ECO:0000313" key="11">
    <source>
        <dbReference type="RefSeq" id="XP_035540526.1"/>
    </source>
</evidence>
<feature type="region of interest" description="Disordered" evidence="5">
    <location>
        <begin position="212"/>
        <end position="231"/>
    </location>
</feature>
<feature type="signal peptide" evidence="6">
    <location>
        <begin position="1"/>
        <end position="19"/>
    </location>
</feature>
<feature type="domain" description="PHD-type" evidence="8">
    <location>
        <begin position="1143"/>
        <end position="1252"/>
    </location>
</feature>
<dbReference type="SMART" id="SM00249">
    <property type="entry name" value="PHD"/>
    <property type="match status" value="4"/>
</dbReference>
<dbReference type="PROSITE" id="PS51805">
    <property type="entry name" value="EPHD"/>
    <property type="match status" value="2"/>
</dbReference>
<dbReference type="Pfam" id="PF13831">
    <property type="entry name" value="PHD_2"/>
    <property type="match status" value="2"/>
</dbReference>
<evidence type="ECO:0000256" key="1">
    <source>
        <dbReference type="ARBA" id="ARBA00022723"/>
    </source>
</evidence>
<dbReference type="KEGG" id="jre:109013157"/>
<feature type="domain" description="PHD-type" evidence="7">
    <location>
        <begin position="284"/>
        <end position="335"/>
    </location>
</feature>
<accession>A0A6P9DXU5</accession>
<feature type="region of interest" description="Disordered" evidence="5">
    <location>
        <begin position="504"/>
        <end position="530"/>
    </location>
</feature>
<name>A0A6P9DXU5_JUGRE</name>
<dbReference type="RefSeq" id="XP_035540526.1">
    <property type="nucleotide sequence ID" value="XM_035684633.1"/>
</dbReference>
<dbReference type="GO" id="GO:0008270">
    <property type="term" value="F:zinc ion binding"/>
    <property type="evidence" value="ECO:0007669"/>
    <property type="project" value="UniProtKB-KW"/>
</dbReference>
<evidence type="ECO:0000313" key="10">
    <source>
        <dbReference type="RefSeq" id="XP_035540525.1"/>
    </source>
</evidence>
<dbReference type="PANTHER" id="PTHR13793:SF107">
    <property type="entry name" value="BROMODOMAIN-CONTAINING PROTEIN HOMOLOG"/>
    <property type="match status" value="1"/>
</dbReference>
<dbReference type="OrthoDB" id="20839at2759"/>
<feature type="domain" description="PHD-type" evidence="7">
    <location>
        <begin position="1074"/>
        <end position="1123"/>
    </location>
</feature>
<evidence type="ECO:0000256" key="2">
    <source>
        <dbReference type="ARBA" id="ARBA00022771"/>
    </source>
</evidence>
<evidence type="ECO:0000259" key="8">
    <source>
        <dbReference type="PROSITE" id="PS51805"/>
    </source>
</evidence>
<dbReference type="SUPFAM" id="SSF57903">
    <property type="entry name" value="FYVE/PHD zinc finger"/>
    <property type="match status" value="2"/>
</dbReference>
<feature type="chain" id="PRO_5044655271" evidence="6">
    <location>
        <begin position="20"/>
        <end position="1491"/>
    </location>
</feature>
<dbReference type="InterPro" id="IPR001965">
    <property type="entry name" value="Znf_PHD"/>
</dbReference>
<protein>
    <submittedName>
        <fullName evidence="10 11">Uncharacterized protein LOC109013157 isoform X1</fullName>
    </submittedName>
</protein>
<dbReference type="InterPro" id="IPR011011">
    <property type="entry name" value="Znf_FYVE_PHD"/>
</dbReference>
<dbReference type="InterPro" id="IPR019786">
    <property type="entry name" value="Zinc_finger_PHD-type_CS"/>
</dbReference>
<evidence type="ECO:0000256" key="6">
    <source>
        <dbReference type="SAM" id="SignalP"/>
    </source>
</evidence>
<feature type="region of interest" description="Disordered" evidence="5">
    <location>
        <begin position="725"/>
        <end position="754"/>
    </location>
</feature>
<dbReference type="InterPro" id="IPR034732">
    <property type="entry name" value="EPHD"/>
</dbReference>